<keyword evidence="3" id="KW-1185">Reference proteome</keyword>
<feature type="region of interest" description="Disordered" evidence="1">
    <location>
        <begin position="80"/>
        <end position="115"/>
    </location>
</feature>
<evidence type="ECO:0000313" key="3">
    <source>
        <dbReference type="Proteomes" id="UP000654482"/>
    </source>
</evidence>
<accession>A0A8J7E6K9</accession>
<feature type="compositionally biased region" description="Gly residues" evidence="1">
    <location>
        <begin position="1"/>
        <end position="14"/>
    </location>
</feature>
<feature type="non-terminal residue" evidence="2">
    <location>
        <position position="1"/>
    </location>
</feature>
<sequence length="430" mass="47113">GGGGGGGSSSGGSGSNSNDNSDENDSGNFLFNLLGISFRSPSQPEEILELEESEPQHVTLELDPFAELFFDKAIFEVSQNDNNTTDDTHDQNGGGDPGTTTDDTHDQGSGQHPDSERYIITGYERNGQLSLTRSAPNDGTLEVQIEVDGPLADYMEIASDNSVSLTNGLYSLSDGEEFLLDWQLKPREEISGLPPLDELTLDQLFGSKVAITAKETFSDGSTTTVKQDAYLYRWLEVVATADPDLSTGKTAAFHEESVGADSSKFVAAKAVKLHIPETVKTTFEGNNLEFNDEDEGIATWFFKKDLSNTTQTIDIEGTVDITADNNVKIGQIDTRSLNSIFLERLRYLLDLPIKINLPTKGFGYQIFSLPFEFTLGSQTYDHFFLNQNGNITFDTGFLVNSPLMWDFLQSQPEIEDTINNGVIPAMIVPF</sequence>
<reference evidence="2" key="1">
    <citation type="submission" date="2020-10" db="EMBL/GenBank/DDBJ databases">
        <authorList>
            <person name="Castelo-Branco R."/>
            <person name="Eusebio N."/>
            <person name="Adriana R."/>
            <person name="Vieira A."/>
            <person name="Brugerolle De Fraissinette N."/>
            <person name="Rezende De Castro R."/>
            <person name="Schneider M.P."/>
            <person name="Vasconcelos V."/>
            <person name="Leao P.N."/>
        </authorList>
    </citation>
    <scope>NUCLEOTIDE SEQUENCE</scope>
    <source>
        <strain evidence="2">LEGE 07157</strain>
    </source>
</reference>
<evidence type="ECO:0000256" key="1">
    <source>
        <dbReference type="SAM" id="MobiDB-lite"/>
    </source>
</evidence>
<dbReference type="AlphaFoldDB" id="A0A8J7E6K9"/>
<proteinExistence type="predicted"/>
<organism evidence="2 3">
    <name type="scientific">Lusitaniella coriacea LEGE 07157</name>
    <dbReference type="NCBI Taxonomy" id="945747"/>
    <lineage>
        <taxon>Bacteria</taxon>
        <taxon>Bacillati</taxon>
        <taxon>Cyanobacteriota</taxon>
        <taxon>Cyanophyceae</taxon>
        <taxon>Spirulinales</taxon>
        <taxon>Lusitaniellaceae</taxon>
        <taxon>Lusitaniella</taxon>
    </lineage>
</organism>
<gene>
    <name evidence="2" type="ORF">IQ249_25545</name>
</gene>
<dbReference type="Proteomes" id="UP000654482">
    <property type="component" value="Unassembled WGS sequence"/>
</dbReference>
<dbReference type="EMBL" id="JADEWZ010000107">
    <property type="protein sequence ID" value="MBE9119219.1"/>
    <property type="molecule type" value="Genomic_DNA"/>
</dbReference>
<evidence type="ECO:0000313" key="2">
    <source>
        <dbReference type="EMBL" id="MBE9119219.1"/>
    </source>
</evidence>
<name>A0A8J7E6K9_9CYAN</name>
<protein>
    <submittedName>
        <fullName evidence="2">Uncharacterized protein</fullName>
    </submittedName>
</protein>
<feature type="region of interest" description="Disordered" evidence="1">
    <location>
        <begin position="1"/>
        <end position="29"/>
    </location>
</feature>
<dbReference type="RefSeq" id="WP_194032307.1">
    <property type="nucleotide sequence ID" value="NZ_JADEWZ010000107.1"/>
</dbReference>
<comment type="caution">
    <text evidence="2">The sequence shown here is derived from an EMBL/GenBank/DDBJ whole genome shotgun (WGS) entry which is preliminary data.</text>
</comment>